<evidence type="ECO:0000313" key="3">
    <source>
        <dbReference type="Proteomes" id="UP001283341"/>
    </source>
</evidence>
<evidence type="ECO:0000256" key="1">
    <source>
        <dbReference type="SAM" id="MobiDB-lite"/>
    </source>
</evidence>
<sequence>MAQPERDPHPDDAPQRHSTHQVHVLIAWFECTWNVCPHHLAEKAKEDCFPIWTHTKPAVYHFKEESNWRRRMELDGRERGTNNTIIYLEPIQGRPKACRKWIRNSRRNPAGKLSLERLCVPQDGKIEMWHTHRDMQRSRQVEIETLVYDYALRRRPRVTRAERKLKKRLWAELPTEELQDEARQQHEARQAKKTKKNVRWSEDLRNTFRFREQLQRRGDTRGNPQGGK</sequence>
<gene>
    <name evidence="2" type="ORF">B0H66DRAFT_538999</name>
</gene>
<reference evidence="2" key="2">
    <citation type="submission" date="2023-06" db="EMBL/GenBank/DDBJ databases">
        <authorList>
            <consortium name="Lawrence Berkeley National Laboratory"/>
            <person name="Haridas S."/>
            <person name="Hensen N."/>
            <person name="Bonometti L."/>
            <person name="Westerberg I."/>
            <person name="Brannstrom I.O."/>
            <person name="Guillou S."/>
            <person name="Cros-Aarteil S."/>
            <person name="Calhoun S."/>
            <person name="Kuo A."/>
            <person name="Mondo S."/>
            <person name="Pangilinan J."/>
            <person name="Riley R."/>
            <person name="Labutti K."/>
            <person name="Andreopoulos B."/>
            <person name="Lipzen A."/>
            <person name="Chen C."/>
            <person name="Yanf M."/>
            <person name="Daum C."/>
            <person name="Ng V."/>
            <person name="Clum A."/>
            <person name="Steindorff A."/>
            <person name="Ohm R."/>
            <person name="Martin F."/>
            <person name="Silar P."/>
            <person name="Natvig D."/>
            <person name="Lalanne C."/>
            <person name="Gautier V."/>
            <person name="Ament-Velasquez S.L."/>
            <person name="Kruys A."/>
            <person name="Hutchinson M.I."/>
            <person name="Powell A.J."/>
            <person name="Barry K."/>
            <person name="Miller A.N."/>
            <person name="Grigoriev I.V."/>
            <person name="Debuchy R."/>
            <person name="Gladieux P."/>
            <person name="Thoren M.H."/>
            <person name="Johannesson H."/>
        </authorList>
    </citation>
    <scope>NUCLEOTIDE SEQUENCE</scope>
    <source>
        <strain evidence="2">CBS 118394</strain>
    </source>
</reference>
<evidence type="ECO:0000313" key="2">
    <source>
        <dbReference type="EMBL" id="KAK3311885.1"/>
    </source>
</evidence>
<keyword evidence="3" id="KW-1185">Reference proteome</keyword>
<name>A0AAE0LY39_9PEZI</name>
<feature type="region of interest" description="Disordered" evidence="1">
    <location>
        <begin position="177"/>
        <end position="204"/>
    </location>
</feature>
<accession>A0AAE0LY39</accession>
<protein>
    <submittedName>
        <fullName evidence="2">Uncharacterized protein</fullName>
    </submittedName>
</protein>
<organism evidence="2 3">
    <name type="scientific">Apodospora peruviana</name>
    <dbReference type="NCBI Taxonomy" id="516989"/>
    <lineage>
        <taxon>Eukaryota</taxon>
        <taxon>Fungi</taxon>
        <taxon>Dikarya</taxon>
        <taxon>Ascomycota</taxon>
        <taxon>Pezizomycotina</taxon>
        <taxon>Sordariomycetes</taxon>
        <taxon>Sordariomycetidae</taxon>
        <taxon>Sordariales</taxon>
        <taxon>Lasiosphaeriaceae</taxon>
        <taxon>Apodospora</taxon>
    </lineage>
</organism>
<feature type="compositionally biased region" description="Basic and acidic residues" evidence="1">
    <location>
        <begin position="180"/>
        <end position="190"/>
    </location>
</feature>
<reference evidence="2" key="1">
    <citation type="journal article" date="2023" name="Mol. Phylogenet. Evol.">
        <title>Genome-scale phylogeny and comparative genomics of the fungal order Sordariales.</title>
        <authorList>
            <person name="Hensen N."/>
            <person name="Bonometti L."/>
            <person name="Westerberg I."/>
            <person name="Brannstrom I.O."/>
            <person name="Guillou S."/>
            <person name="Cros-Aarteil S."/>
            <person name="Calhoun S."/>
            <person name="Haridas S."/>
            <person name="Kuo A."/>
            <person name="Mondo S."/>
            <person name="Pangilinan J."/>
            <person name="Riley R."/>
            <person name="LaButti K."/>
            <person name="Andreopoulos B."/>
            <person name="Lipzen A."/>
            <person name="Chen C."/>
            <person name="Yan M."/>
            <person name="Daum C."/>
            <person name="Ng V."/>
            <person name="Clum A."/>
            <person name="Steindorff A."/>
            <person name="Ohm R.A."/>
            <person name="Martin F."/>
            <person name="Silar P."/>
            <person name="Natvig D.O."/>
            <person name="Lalanne C."/>
            <person name="Gautier V."/>
            <person name="Ament-Velasquez S.L."/>
            <person name="Kruys A."/>
            <person name="Hutchinson M.I."/>
            <person name="Powell A.J."/>
            <person name="Barry K."/>
            <person name="Miller A.N."/>
            <person name="Grigoriev I.V."/>
            <person name="Debuchy R."/>
            <person name="Gladieux P."/>
            <person name="Hiltunen Thoren M."/>
            <person name="Johannesson H."/>
        </authorList>
    </citation>
    <scope>NUCLEOTIDE SEQUENCE</scope>
    <source>
        <strain evidence="2">CBS 118394</strain>
    </source>
</reference>
<dbReference type="AlphaFoldDB" id="A0AAE0LY39"/>
<comment type="caution">
    <text evidence="2">The sequence shown here is derived from an EMBL/GenBank/DDBJ whole genome shotgun (WGS) entry which is preliminary data.</text>
</comment>
<dbReference type="Proteomes" id="UP001283341">
    <property type="component" value="Unassembled WGS sequence"/>
</dbReference>
<dbReference type="EMBL" id="JAUEDM010000011">
    <property type="protein sequence ID" value="KAK3311885.1"/>
    <property type="molecule type" value="Genomic_DNA"/>
</dbReference>
<proteinExistence type="predicted"/>